<proteinExistence type="predicted"/>
<dbReference type="Gene3D" id="1.10.2000.10">
    <property type="entry name" value="Frizzled cysteine-rich domain"/>
    <property type="match status" value="1"/>
</dbReference>
<dbReference type="Proteomes" id="UP000816034">
    <property type="component" value="Unassembled WGS sequence"/>
</dbReference>
<dbReference type="SUPFAM" id="SSF63501">
    <property type="entry name" value="Frizzled cysteine-rich domain"/>
    <property type="match status" value="1"/>
</dbReference>
<dbReference type="EMBL" id="PYSW02000020">
    <property type="protein sequence ID" value="KAG2383423.1"/>
    <property type="molecule type" value="Genomic_DNA"/>
</dbReference>
<feature type="chain" id="PRO_5041695065" description="FZ domain-containing protein" evidence="2">
    <location>
        <begin position="24"/>
        <end position="191"/>
    </location>
</feature>
<gene>
    <name evidence="4" type="ORF">C9374_004094</name>
</gene>
<keyword evidence="5" id="KW-1185">Reference proteome</keyword>
<evidence type="ECO:0000256" key="1">
    <source>
        <dbReference type="ARBA" id="ARBA00023157"/>
    </source>
</evidence>
<evidence type="ECO:0000313" key="5">
    <source>
        <dbReference type="Proteomes" id="UP000816034"/>
    </source>
</evidence>
<protein>
    <recommendedName>
        <fullName evidence="3">FZ domain-containing protein</fullName>
    </recommendedName>
</protein>
<accession>A0AA88GS27</accession>
<dbReference type="Pfam" id="PF01392">
    <property type="entry name" value="Fz"/>
    <property type="match status" value="1"/>
</dbReference>
<dbReference type="InterPro" id="IPR020067">
    <property type="entry name" value="Frizzled_dom"/>
</dbReference>
<dbReference type="AlphaFoldDB" id="A0AA88GS27"/>
<name>A0AA88GS27_NAELO</name>
<keyword evidence="2" id="KW-0732">Signal</keyword>
<sequence length="191" mass="21654">MNYSLLSIFVLLLGALVMMLVSQQQHHHSTQVGAFTSKMRSIIQKSSSFKPSVTSQKTCDIITSEMNQMDLKFCENRVQYPTTIPDFNRTHESADVALKKADYVAALYYNLMNWDNARGNVPSEQCKELVHDLLCHAVFPLCKDKGGYVRNFYPCQDKCTKAMSVCNTTATEPLGEDIVMFCTHIKLCNDY</sequence>
<reference evidence="4 5" key="1">
    <citation type="journal article" date="2018" name="BMC Genomics">
        <title>The genome of Naegleria lovaniensis, the basis for a comparative approach to unravel pathogenicity factors of the human pathogenic amoeba N. fowleri.</title>
        <authorList>
            <person name="Liechti N."/>
            <person name="Schurch N."/>
            <person name="Bruggmann R."/>
            <person name="Wittwer M."/>
        </authorList>
    </citation>
    <scope>NUCLEOTIDE SEQUENCE [LARGE SCALE GENOMIC DNA]</scope>
    <source>
        <strain evidence="4 5">ATCC 30569</strain>
    </source>
</reference>
<comment type="caution">
    <text evidence="4">The sequence shown here is derived from an EMBL/GenBank/DDBJ whole genome shotgun (WGS) entry which is preliminary data.</text>
</comment>
<evidence type="ECO:0000259" key="3">
    <source>
        <dbReference type="PROSITE" id="PS50038"/>
    </source>
</evidence>
<evidence type="ECO:0000256" key="2">
    <source>
        <dbReference type="SAM" id="SignalP"/>
    </source>
</evidence>
<feature type="signal peptide" evidence="2">
    <location>
        <begin position="1"/>
        <end position="23"/>
    </location>
</feature>
<dbReference type="RefSeq" id="XP_044549102.1">
    <property type="nucleotide sequence ID" value="XM_044693695.1"/>
</dbReference>
<dbReference type="GeneID" id="68096549"/>
<organism evidence="4 5">
    <name type="scientific">Naegleria lovaniensis</name>
    <name type="common">Amoeba</name>
    <dbReference type="NCBI Taxonomy" id="51637"/>
    <lineage>
        <taxon>Eukaryota</taxon>
        <taxon>Discoba</taxon>
        <taxon>Heterolobosea</taxon>
        <taxon>Tetramitia</taxon>
        <taxon>Eutetramitia</taxon>
        <taxon>Vahlkampfiidae</taxon>
        <taxon>Naegleria</taxon>
    </lineage>
</organism>
<dbReference type="PROSITE" id="PS50038">
    <property type="entry name" value="FZ"/>
    <property type="match status" value="1"/>
</dbReference>
<keyword evidence="1" id="KW-1015">Disulfide bond</keyword>
<evidence type="ECO:0000313" key="4">
    <source>
        <dbReference type="EMBL" id="KAG2383423.1"/>
    </source>
</evidence>
<dbReference type="InterPro" id="IPR036790">
    <property type="entry name" value="Frizzled_dom_sf"/>
</dbReference>
<feature type="domain" description="FZ" evidence="3">
    <location>
        <begin position="54"/>
        <end position="191"/>
    </location>
</feature>